<evidence type="ECO:0000259" key="2">
    <source>
        <dbReference type="Pfam" id="PF12552"/>
    </source>
</evidence>
<name>A0AAV1XHX9_LUPLU</name>
<dbReference type="InterPro" id="IPR025486">
    <property type="entry name" value="DUF4378"/>
</dbReference>
<dbReference type="PANTHER" id="PTHR46634">
    <property type="entry name" value="M REDUCTASE II SUBUNIT GAMMA, PUTATIVE (DUF3741)-RELATED"/>
    <property type="match status" value="1"/>
</dbReference>
<keyword evidence="6" id="KW-1185">Reference proteome</keyword>
<evidence type="ECO:0008006" key="7">
    <source>
        <dbReference type="Google" id="ProtNLM"/>
    </source>
</evidence>
<evidence type="ECO:0000259" key="4">
    <source>
        <dbReference type="Pfam" id="PF14383"/>
    </source>
</evidence>
<dbReference type="Pfam" id="PF14309">
    <property type="entry name" value="DUF4378"/>
    <property type="match status" value="1"/>
</dbReference>
<feature type="domain" description="DUF3741" evidence="4">
    <location>
        <begin position="17"/>
        <end position="38"/>
    </location>
</feature>
<sequence length="818" mass="91814">MEHPSIFSGLEIMSKEKDSKHNPPNLVAKLMGLEAFPSGESNLAIERSQKNYYSQNVYGFHSGSPFKKEISVLHEVHHASPDIYEKWVQKSQRTTSHVRGKKGLTKWSEEDVDAKKMALIHQKFMEAKRMLADERLRRSTKFADALEVLSSNSDLLVKLLDELHSAPVPPAETNNINLLKPLKMVDNDNVGMKNKSDGMIKKQANVDVNNNSVYSSRIVVLKPSSEVSPTTSSTRNFQSGKFYGGPETLYSSLFSYRGDESSSTKPDHDDFEAMSTFSRHSLDTINGFGGVSYSPESSMYKEAKKRLSERWAIMASNSNGFQEQRHVKKSSTLGEMLCRKSVTSKVEGNIINEDQKQTKIVSCSAFSTDEEISIHCSAKSKTLPMSSYVTACSDICETGLRVEVSDHDDAIIAHGSKVVKDSKRVKSSFKGKVMSFLFSRNKKPTKEKSNLSQSSVTETSVSSVNSLGLLRDDLFQSFNSFEECSLSSLCGSLSKTLSDSVSNGQQQGTITPESGLTVSKTMVAEISSENQDQPSPISVLNPPFEDDNAAHDPFEYMKGGHLGSKVPLNINVIDKSPPIESIARTLSWYDSCSEVASPYPFKPLMVSSLDSKFEGQEWHLLVEKLLSAAGLDDQIQFDSFYTRWHSLESPLDPSLRDKYAYNMNFKEPPHYQPLYEAKRRKMRSNQKLVFDCVNAALLEMNSSHYGSERYFLKSRMCSGTHRVQDGELYPYLMDHIVAQMKELIGSEVRFVWRDSGDSNRLVVENVVRKEVVGIGWVDLVELEVDILEREIEENLIQELVENVVANFTSDKIDMTCFR</sequence>
<dbReference type="InterPro" id="IPR032795">
    <property type="entry name" value="DUF3741-assoc"/>
</dbReference>
<comment type="caution">
    <text evidence="5">The sequence shown here is derived from an EMBL/GenBank/DDBJ whole genome shotgun (WGS) entry which is preliminary data.</text>
</comment>
<dbReference type="Pfam" id="PF12552">
    <property type="entry name" value="DUF3741"/>
    <property type="match status" value="1"/>
</dbReference>
<evidence type="ECO:0000256" key="1">
    <source>
        <dbReference type="SAM" id="MobiDB-lite"/>
    </source>
</evidence>
<dbReference type="AlphaFoldDB" id="A0AAV1XHX9"/>
<dbReference type="EMBL" id="CAXHTB010000015">
    <property type="protein sequence ID" value="CAL0321334.1"/>
    <property type="molecule type" value="Genomic_DNA"/>
</dbReference>
<proteinExistence type="predicted"/>
<dbReference type="Proteomes" id="UP001497480">
    <property type="component" value="Unassembled WGS sequence"/>
</dbReference>
<gene>
    <name evidence="5" type="ORF">LLUT_LOCUS22394</name>
</gene>
<accession>A0AAV1XHX9</accession>
<feature type="domain" description="DUF4378" evidence="3">
    <location>
        <begin position="621"/>
        <end position="801"/>
    </location>
</feature>
<dbReference type="Pfam" id="PF14383">
    <property type="entry name" value="VARLMGL"/>
    <property type="match status" value="1"/>
</dbReference>
<reference evidence="5 6" key="1">
    <citation type="submission" date="2024-03" db="EMBL/GenBank/DDBJ databases">
        <authorList>
            <person name="Martinez-Hernandez J."/>
        </authorList>
    </citation>
    <scope>NUCLEOTIDE SEQUENCE [LARGE SCALE GENOMIC DNA]</scope>
</reference>
<protein>
    <recommendedName>
        <fullName evidence="7">DUF4378 domain-containing protein</fullName>
    </recommendedName>
</protein>
<evidence type="ECO:0000259" key="3">
    <source>
        <dbReference type="Pfam" id="PF14309"/>
    </source>
</evidence>
<feature type="region of interest" description="Disordered" evidence="1">
    <location>
        <begin position="1"/>
        <end position="23"/>
    </location>
</feature>
<dbReference type="InterPro" id="IPR022212">
    <property type="entry name" value="DUF3741"/>
</dbReference>
<feature type="domain" description="DUF3741" evidence="2">
    <location>
        <begin position="122"/>
        <end position="162"/>
    </location>
</feature>
<dbReference type="PANTHER" id="PTHR46634:SF8">
    <property type="entry name" value="DUF3741 FAMILY PROTEIN"/>
    <property type="match status" value="1"/>
</dbReference>
<organism evidence="5 6">
    <name type="scientific">Lupinus luteus</name>
    <name type="common">European yellow lupine</name>
    <dbReference type="NCBI Taxonomy" id="3873"/>
    <lineage>
        <taxon>Eukaryota</taxon>
        <taxon>Viridiplantae</taxon>
        <taxon>Streptophyta</taxon>
        <taxon>Embryophyta</taxon>
        <taxon>Tracheophyta</taxon>
        <taxon>Spermatophyta</taxon>
        <taxon>Magnoliopsida</taxon>
        <taxon>eudicotyledons</taxon>
        <taxon>Gunneridae</taxon>
        <taxon>Pentapetalae</taxon>
        <taxon>rosids</taxon>
        <taxon>fabids</taxon>
        <taxon>Fabales</taxon>
        <taxon>Fabaceae</taxon>
        <taxon>Papilionoideae</taxon>
        <taxon>50 kb inversion clade</taxon>
        <taxon>genistoids sensu lato</taxon>
        <taxon>core genistoids</taxon>
        <taxon>Genisteae</taxon>
        <taxon>Lupinus</taxon>
    </lineage>
</organism>
<evidence type="ECO:0000313" key="6">
    <source>
        <dbReference type="Proteomes" id="UP001497480"/>
    </source>
</evidence>
<evidence type="ECO:0000313" key="5">
    <source>
        <dbReference type="EMBL" id="CAL0321334.1"/>
    </source>
</evidence>